<feature type="compositionally biased region" description="Basic and acidic residues" evidence="1">
    <location>
        <begin position="62"/>
        <end position="85"/>
    </location>
</feature>
<evidence type="ECO:0000256" key="1">
    <source>
        <dbReference type="SAM" id="MobiDB-lite"/>
    </source>
</evidence>
<gene>
    <name evidence="2" type="ORF">ElyMa_001321800</name>
</gene>
<dbReference type="AlphaFoldDB" id="A0AAV4IN32"/>
<dbReference type="Proteomes" id="UP000762676">
    <property type="component" value="Unassembled WGS sequence"/>
</dbReference>
<evidence type="ECO:0000313" key="2">
    <source>
        <dbReference type="EMBL" id="GFS10376.1"/>
    </source>
</evidence>
<proteinExistence type="predicted"/>
<name>A0AAV4IN32_9GAST</name>
<protein>
    <submittedName>
        <fullName evidence="2">Uncharacterized protein</fullName>
    </submittedName>
</protein>
<evidence type="ECO:0000313" key="3">
    <source>
        <dbReference type="Proteomes" id="UP000762676"/>
    </source>
</evidence>
<feature type="region of interest" description="Disordered" evidence="1">
    <location>
        <begin position="62"/>
        <end position="92"/>
    </location>
</feature>
<dbReference type="EMBL" id="BMAT01002619">
    <property type="protein sequence ID" value="GFS10376.1"/>
    <property type="molecule type" value="Genomic_DNA"/>
</dbReference>
<reference evidence="2 3" key="1">
    <citation type="journal article" date="2021" name="Elife">
        <title>Chloroplast acquisition without the gene transfer in kleptoplastic sea slugs, Plakobranchus ocellatus.</title>
        <authorList>
            <person name="Maeda T."/>
            <person name="Takahashi S."/>
            <person name="Yoshida T."/>
            <person name="Shimamura S."/>
            <person name="Takaki Y."/>
            <person name="Nagai Y."/>
            <person name="Toyoda A."/>
            <person name="Suzuki Y."/>
            <person name="Arimoto A."/>
            <person name="Ishii H."/>
            <person name="Satoh N."/>
            <person name="Nishiyama T."/>
            <person name="Hasebe M."/>
            <person name="Maruyama T."/>
            <person name="Minagawa J."/>
            <person name="Obokata J."/>
            <person name="Shigenobu S."/>
        </authorList>
    </citation>
    <scope>NUCLEOTIDE SEQUENCE [LARGE SCALE GENOMIC DNA]</scope>
</reference>
<accession>A0AAV4IN32</accession>
<organism evidence="2 3">
    <name type="scientific">Elysia marginata</name>
    <dbReference type="NCBI Taxonomy" id="1093978"/>
    <lineage>
        <taxon>Eukaryota</taxon>
        <taxon>Metazoa</taxon>
        <taxon>Spiralia</taxon>
        <taxon>Lophotrochozoa</taxon>
        <taxon>Mollusca</taxon>
        <taxon>Gastropoda</taxon>
        <taxon>Heterobranchia</taxon>
        <taxon>Euthyneura</taxon>
        <taxon>Panpulmonata</taxon>
        <taxon>Sacoglossa</taxon>
        <taxon>Placobranchoidea</taxon>
        <taxon>Plakobranchidae</taxon>
        <taxon>Elysia</taxon>
    </lineage>
</organism>
<comment type="caution">
    <text evidence="2">The sequence shown here is derived from an EMBL/GenBank/DDBJ whole genome shotgun (WGS) entry which is preliminary data.</text>
</comment>
<sequence>MEYAVGGYLEYSMELERRTTRGGIQKESAINRKYGVMVNNLILTGHCRDCIQLFLVAAKVWRSDQTRHSPQRDNQTDIHHSEKTRQTFTPAR</sequence>
<keyword evidence="3" id="KW-1185">Reference proteome</keyword>